<proteinExistence type="predicted"/>
<protein>
    <submittedName>
        <fullName evidence="1">Uncharacterized protein</fullName>
    </submittedName>
</protein>
<organism evidence="1 2">
    <name type="scientific">Bordetella trematum</name>
    <dbReference type="NCBI Taxonomy" id="123899"/>
    <lineage>
        <taxon>Bacteria</taxon>
        <taxon>Pseudomonadati</taxon>
        <taxon>Pseudomonadota</taxon>
        <taxon>Betaproteobacteria</taxon>
        <taxon>Burkholderiales</taxon>
        <taxon>Alcaligenaceae</taxon>
        <taxon>Bordetella</taxon>
    </lineage>
</organism>
<dbReference type="PATRIC" id="fig|123899.6.peg.1949"/>
<dbReference type="Proteomes" id="UP000076825">
    <property type="component" value="Chromosome 1"/>
</dbReference>
<dbReference type="EMBL" id="LT546645">
    <property type="protein sequence ID" value="SAI69848.1"/>
    <property type="molecule type" value="Genomic_DNA"/>
</dbReference>
<sequence length="143" mass="15355">MLRRRLLAKGGGADRQALAAGLFEFLGLVDEIGRGVMLLKPMLPAGRRLLAQVLEEMGLPRLRGRGGFQLMGGRTVSIRELSGKPLGKVGPVIFGLDLDAEDLRYLESLPDWHALVEVSTATGRLPARAGQAPVEIIYDASPA</sequence>
<keyword evidence="2" id="KW-1185">Reference proteome</keyword>
<dbReference type="AlphaFoldDB" id="A0A157SHC2"/>
<dbReference type="GeneID" id="56590766"/>
<evidence type="ECO:0000313" key="2">
    <source>
        <dbReference type="Proteomes" id="UP000076825"/>
    </source>
</evidence>
<name>A0A157SHC2_9BORD</name>
<gene>
    <name evidence="1" type="ORF">SAMEA3906487_01958</name>
</gene>
<evidence type="ECO:0000313" key="1">
    <source>
        <dbReference type="EMBL" id="SAI69848.1"/>
    </source>
</evidence>
<reference evidence="1 2" key="1">
    <citation type="submission" date="2016-04" db="EMBL/GenBank/DDBJ databases">
        <authorList>
            <consortium name="Pathogen Informatics"/>
        </authorList>
    </citation>
    <scope>NUCLEOTIDE SEQUENCE [LARGE SCALE GENOMIC DNA]</scope>
    <source>
        <strain evidence="1 2">H044680328</strain>
    </source>
</reference>
<accession>A0A157SHC2</accession>
<dbReference type="RefSeq" id="WP_127070774.1">
    <property type="nucleotide sequence ID" value="NZ_CP016340.1"/>
</dbReference>
<dbReference type="KEGG" id="btrm:SAMEA390648701958"/>